<evidence type="ECO:0000313" key="2">
    <source>
        <dbReference type="EMBL" id="KAF5850332.1"/>
    </source>
</evidence>
<comment type="caution">
    <text evidence="2">The sequence shown here is derived from an EMBL/GenBank/DDBJ whole genome shotgun (WGS) entry which is preliminary data.</text>
</comment>
<feature type="region of interest" description="Disordered" evidence="1">
    <location>
        <begin position="54"/>
        <end position="81"/>
    </location>
</feature>
<organism evidence="2 3">
    <name type="scientific">Cochliobolus sativus</name>
    <name type="common">Common root rot and spot blotch fungus</name>
    <name type="synonym">Bipolaris sorokiniana</name>
    <dbReference type="NCBI Taxonomy" id="45130"/>
    <lineage>
        <taxon>Eukaryota</taxon>
        <taxon>Fungi</taxon>
        <taxon>Dikarya</taxon>
        <taxon>Ascomycota</taxon>
        <taxon>Pezizomycotina</taxon>
        <taxon>Dothideomycetes</taxon>
        <taxon>Pleosporomycetidae</taxon>
        <taxon>Pleosporales</taxon>
        <taxon>Pleosporineae</taxon>
        <taxon>Pleosporaceae</taxon>
        <taxon>Bipolaris</taxon>
    </lineage>
</organism>
<gene>
    <name evidence="2" type="ORF">GGP41_002564</name>
</gene>
<feature type="compositionally biased region" description="Basic and acidic residues" evidence="1">
    <location>
        <begin position="56"/>
        <end position="81"/>
    </location>
</feature>
<evidence type="ECO:0000313" key="3">
    <source>
        <dbReference type="Proteomes" id="UP000624244"/>
    </source>
</evidence>
<name>A0A8H5ZJB6_COCSA</name>
<reference evidence="2" key="1">
    <citation type="submission" date="2019-11" db="EMBL/GenBank/DDBJ databases">
        <title>Bipolaris sorokiniana Genome sequencing.</title>
        <authorList>
            <person name="Wang H."/>
        </authorList>
    </citation>
    <scope>NUCLEOTIDE SEQUENCE</scope>
</reference>
<evidence type="ECO:0000256" key="1">
    <source>
        <dbReference type="SAM" id="MobiDB-lite"/>
    </source>
</evidence>
<proteinExistence type="predicted"/>
<accession>A0A8H5ZJB6</accession>
<dbReference type="EMBL" id="WNKQ01000007">
    <property type="protein sequence ID" value="KAF5850332.1"/>
    <property type="molecule type" value="Genomic_DNA"/>
</dbReference>
<dbReference type="AlphaFoldDB" id="A0A8H5ZJB6"/>
<dbReference type="Proteomes" id="UP000624244">
    <property type="component" value="Unassembled WGS sequence"/>
</dbReference>
<protein>
    <submittedName>
        <fullName evidence="2">Uncharacterized protein</fullName>
    </submittedName>
</protein>
<feature type="compositionally biased region" description="Low complexity" evidence="1">
    <location>
        <begin position="1"/>
        <end position="13"/>
    </location>
</feature>
<feature type="region of interest" description="Disordered" evidence="1">
    <location>
        <begin position="1"/>
        <end position="39"/>
    </location>
</feature>
<feature type="compositionally biased region" description="Polar residues" evidence="1">
    <location>
        <begin position="21"/>
        <end position="39"/>
    </location>
</feature>
<sequence length="93" mass="10166">MSSSHSNTTTTATMQAPPVYSTLSPPSYTASASSDTHSVLSGASISKEFLGRMWNSRHEEKNEKKGKGKEDKQREVEEKEARAAARAAYFALQ</sequence>